<dbReference type="FunFam" id="1.25.40.20:FF:000300">
    <property type="entry name" value="S-acyltransferase"/>
    <property type="match status" value="1"/>
</dbReference>
<protein>
    <recommendedName>
        <fullName evidence="4">protein S-acyltransferase</fullName>
        <ecNumber evidence="4">2.3.1.225</ecNumber>
    </recommendedName>
</protein>
<dbReference type="PROSITE" id="PS50088">
    <property type="entry name" value="ANK_REPEAT"/>
    <property type="match status" value="5"/>
</dbReference>
<feature type="repeat" description="ANK" evidence="14">
    <location>
        <begin position="66"/>
        <end position="98"/>
    </location>
</feature>
<evidence type="ECO:0000256" key="3">
    <source>
        <dbReference type="ARBA" id="ARBA00008574"/>
    </source>
</evidence>
<evidence type="ECO:0000256" key="9">
    <source>
        <dbReference type="ARBA" id="ARBA00023034"/>
    </source>
</evidence>
<dbReference type="SUPFAM" id="SSF48403">
    <property type="entry name" value="Ankyrin repeat"/>
    <property type="match status" value="1"/>
</dbReference>
<keyword evidence="10 14" id="KW-0040">ANK repeat</keyword>
<feature type="repeat" description="ANK" evidence="14">
    <location>
        <begin position="132"/>
        <end position="165"/>
    </location>
</feature>
<reference evidence="15 16" key="1">
    <citation type="journal article" date="2020" name="Nat. Food">
        <title>A phased Vanilla planifolia genome enables genetic improvement of flavour and production.</title>
        <authorList>
            <person name="Hasing T."/>
            <person name="Tang H."/>
            <person name="Brym M."/>
            <person name="Khazi F."/>
            <person name="Huang T."/>
            <person name="Chambers A.H."/>
        </authorList>
    </citation>
    <scope>NUCLEOTIDE SEQUENCE [LARGE SCALE GENOMIC DNA]</scope>
    <source>
        <tissue evidence="15">Leaf</tissue>
    </source>
</reference>
<evidence type="ECO:0000256" key="8">
    <source>
        <dbReference type="ARBA" id="ARBA00022989"/>
    </source>
</evidence>
<keyword evidence="7" id="KW-0677">Repeat</keyword>
<evidence type="ECO:0000313" key="16">
    <source>
        <dbReference type="Proteomes" id="UP000636800"/>
    </source>
</evidence>
<evidence type="ECO:0000313" key="15">
    <source>
        <dbReference type="EMBL" id="KAG0458454.1"/>
    </source>
</evidence>
<keyword evidence="5" id="KW-0808">Transferase</keyword>
<evidence type="ECO:0000256" key="13">
    <source>
        <dbReference type="ARBA" id="ARBA00048048"/>
    </source>
</evidence>
<evidence type="ECO:0000256" key="2">
    <source>
        <dbReference type="ARBA" id="ARBA00004394"/>
    </source>
</evidence>
<dbReference type="PANTHER" id="PTHR24161">
    <property type="entry name" value="ANK_REP_REGION DOMAIN-CONTAINING PROTEIN-RELATED"/>
    <property type="match status" value="1"/>
</dbReference>
<organism evidence="15 16">
    <name type="scientific">Vanilla planifolia</name>
    <name type="common">Vanilla</name>
    <dbReference type="NCBI Taxonomy" id="51239"/>
    <lineage>
        <taxon>Eukaryota</taxon>
        <taxon>Viridiplantae</taxon>
        <taxon>Streptophyta</taxon>
        <taxon>Embryophyta</taxon>
        <taxon>Tracheophyta</taxon>
        <taxon>Spermatophyta</taxon>
        <taxon>Magnoliopsida</taxon>
        <taxon>Liliopsida</taxon>
        <taxon>Asparagales</taxon>
        <taxon>Orchidaceae</taxon>
        <taxon>Vanilloideae</taxon>
        <taxon>Vanilleae</taxon>
        <taxon>Vanilla</taxon>
    </lineage>
</organism>
<accession>A0A835UD05</accession>
<dbReference type="GO" id="GO:0000139">
    <property type="term" value="C:Golgi membrane"/>
    <property type="evidence" value="ECO:0007669"/>
    <property type="project" value="UniProtKB-SubCell"/>
</dbReference>
<comment type="similarity">
    <text evidence="3">Belongs to the DHHC palmitoyltransferase family.</text>
</comment>
<dbReference type="Pfam" id="PF00023">
    <property type="entry name" value="Ank"/>
    <property type="match status" value="1"/>
</dbReference>
<evidence type="ECO:0000256" key="12">
    <source>
        <dbReference type="ARBA" id="ARBA00023288"/>
    </source>
</evidence>
<keyword evidence="12" id="KW-0449">Lipoprotein</keyword>
<sequence length="262" mass="28511">MSSADQEIEIVSDANTKHRQNGNANPANQAEGIVLDVYSASAYGDLQKLREFVEGEGHSLSKPDGNGYYALQWAALNNYPEIAQYIIEHGGDVNASDNTRQTALHWAAVRGSVSAAEVLLQSGARVEAADLNGYRAVHVAAQYGQTAFLNYICAKHGADFDSPDNDGRSPMHWAAYKGYPDTIRLLLFWNAHQGKQDKEGCTPLHWAALRGNAEACNVLVQAGSKLELMIKDKSGFTPVQLASDRGHRHAALILVMVFNETS</sequence>
<dbReference type="EC" id="2.3.1.225" evidence="4"/>
<feature type="repeat" description="ANK" evidence="14">
    <location>
        <begin position="199"/>
        <end position="231"/>
    </location>
</feature>
<dbReference type="SMART" id="SM00248">
    <property type="entry name" value="ANK"/>
    <property type="match status" value="5"/>
</dbReference>
<dbReference type="Pfam" id="PF12796">
    <property type="entry name" value="Ank_2"/>
    <property type="match status" value="2"/>
</dbReference>
<feature type="repeat" description="ANK" evidence="14">
    <location>
        <begin position="99"/>
        <end position="131"/>
    </location>
</feature>
<keyword evidence="8" id="KW-1133">Transmembrane helix</keyword>
<dbReference type="EMBL" id="JADCNL010000012">
    <property type="protein sequence ID" value="KAG0458454.1"/>
    <property type="molecule type" value="Genomic_DNA"/>
</dbReference>
<dbReference type="Gene3D" id="1.25.40.20">
    <property type="entry name" value="Ankyrin repeat-containing domain"/>
    <property type="match status" value="2"/>
</dbReference>
<evidence type="ECO:0000256" key="6">
    <source>
        <dbReference type="ARBA" id="ARBA00022692"/>
    </source>
</evidence>
<evidence type="ECO:0000256" key="11">
    <source>
        <dbReference type="ARBA" id="ARBA00023136"/>
    </source>
</evidence>
<evidence type="ECO:0000256" key="14">
    <source>
        <dbReference type="PROSITE-ProRule" id="PRU00023"/>
    </source>
</evidence>
<dbReference type="PANTHER" id="PTHR24161:SF101">
    <property type="entry name" value="PROTEIN S-ACYLTRANSFERASE 23-RELATED"/>
    <property type="match status" value="1"/>
</dbReference>
<dbReference type="PROSITE" id="PS50297">
    <property type="entry name" value="ANK_REP_REGION"/>
    <property type="match status" value="4"/>
</dbReference>
<gene>
    <name evidence="15" type="ORF">HPP92_023611</name>
</gene>
<dbReference type="GO" id="GO:0019706">
    <property type="term" value="F:protein-cysteine S-palmitoyltransferase activity"/>
    <property type="evidence" value="ECO:0007669"/>
    <property type="project" value="UniProtKB-EC"/>
</dbReference>
<feature type="repeat" description="ANK" evidence="14">
    <location>
        <begin position="166"/>
        <end position="198"/>
    </location>
</feature>
<keyword evidence="9" id="KW-0333">Golgi apparatus</keyword>
<proteinExistence type="inferred from homology"/>
<keyword evidence="11" id="KW-0472">Membrane</keyword>
<evidence type="ECO:0000256" key="4">
    <source>
        <dbReference type="ARBA" id="ARBA00012210"/>
    </source>
</evidence>
<dbReference type="AlphaFoldDB" id="A0A835UD05"/>
<evidence type="ECO:0000256" key="10">
    <source>
        <dbReference type="ARBA" id="ARBA00023043"/>
    </source>
</evidence>
<comment type="subcellular location">
    <subcellularLocation>
        <location evidence="1">Endomembrane system</location>
        <topology evidence="1">Multi-pass membrane protein</topology>
    </subcellularLocation>
    <subcellularLocation>
        <location evidence="2">Golgi apparatus membrane</location>
    </subcellularLocation>
</comment>
<name>A0A835UD05_VANPL</name>
<comment type="catalytic activity">
    <reaction evidence="13">
        <text>L-cysteinyl-[protein] + hexadecanoyl-CoA = S-hexadecanoyl-L-cysteinyl-[protein] + CoA</text>
        <dbReference type="Rhea" id="RHEA:36683"/>
        <dbReference type="Rhea" id="RHEA-COMP:10131"/>
        <dbReference type="Rhea" id="RHEA-COMP:11032"/>
        <dbReference type="ChEBI" id="CHEBI:29950"/>
        <dbReference type="ChEBI" id="CHEBI:57287"/>
        <dbReference type="ChEBI" id="CHEBI:57379"/>
        <dbReference type="ChEBI" id="CHEBI:74151"/>
        <dbReference type="EC" id="2.3.1.225"/>
    </reaction>
</comment>
<dbReference type="Proteomes" id="UP000636800">
    <property type="component" value="Chromosome 12"/>
</dbReference>
<evidence type="ECO:0000256" key="5">
    <source>
        <dbReference type="ARBA" id="ARBA00022679"/>
    </source>
</evidence>
<dbReference type="InterPro" id="IPR002110">
    <property type="entry name" value="Ankyrin_rpt"/>
</dbReference>
<dbReference type="InterPro" id="IPR036770">
    <property type="entry name" value="Ankyrin_rpt-contain_sf"/>
</dbReference>
<evidence type="ECO:0000256" key="7">
    <source>
        <dbReference type="ARBA" id="ARBA00022737"/>
    </source>
</evidence>
<comment type="caution">
    <text evidence="15">The sequence shown here is derived from an EMBL/GenBank/DDBJ whole genome shotgun (WGS) entry which is preliminary data.</text>
</comment>
<keyword evidence="16" id="KW-1185">Reference proteome</keyword>
<keyword evidence="6" id="KW-0812">Transmembrane</keyword>
<evidence type="ECO:0000256" key="1">
    <source>
        <dbReference type="ARBA" id="ARBA00004127"/>
    </source>
</evidence>